<evidence type="ECO:0000256" key="1">
    <source>
        <dbReference type="SAM" id="SignalP"/>
    </source>
</evidence>
<keyword evidence="3" id="KW-1185">Reference proteome</keyword>
<comment type="caution">
    <text evidence="2">The sequence shown here is derived from an EMBL/GenBank/DDBJ whole genome shotgun (WGS) entry which is preliminary data.</text>
</comment>
<evidence type="ECO:0000313" key="3">
    <source>
        <dbReference type="Proteomes" id="UP000681162"/>
    </source>
</evidence>
<protein>
    <submittedName>
        <fullName evidence="2">Uncharacterized protein</fullName>
    </submittedName>
</protein>
<feature type="chain" id="PRO_5039029996" evidence="1">
    <location>
        <begin position="24"/>
        <end position="247"/>
    </location>
</feature>
<name>A0A920CGT6_9BACL</name>
<reference evidence="2 3" key="1">
    <citation type="submission" date="2021-03" db="EMBL/GenBank/DDBJ databases">
        <title>Antimicrobial resistance genes in bacteria isolated from Japanese honey, and their potential for conferring macrolide and lincosamide resistance in the American foulbrood pathogen Paenibacillus larvae.</title>
        <authorList>
            <person name="Okamoto M."/>
            <person name="Kumagai M."/>
            <person name="Kanamori H."/>
            <person name="Takamatsu D."/>
        </authorList>
    </citation>
    <scope>NUCLEOTIDE SEQUENCE [LARGE SCALE GENOMIC DNA]</scope>
    <source>
        <strain evidence="2 3">J41TS12</strain>
    </source>
</reference>
<feature type="signal peptide" evidence="1">
    <location>
        <begin position="1"/>
        <end position="23"/>
    </location>
</feature>
<evidence type="ECO:0000313" key="2">
    <source>
        <dbReference type="EMBL" id="GIO39656.1"/>
    </source>
</evidence>
<proteinExistence type="predicted"/>
<organism evidence="2 3">
    <name type="scientific">Paenibacillus antibioticophila</name>
    <dbReference type="NCBI Taxonomy" id="1274374"/>
    <lineage>
        <taxon>Bacteria</taxon>
        <taxon>Bacillati</taxon>
        <taxon>Bacillota</taxon>
        <taxon>Bacilli</taxon>
        <taxon>Bacillales</taxon>
        <taxon>Paenibacillaceae</taxon>
        <taxon>Paenibacillus</taxon>
    </lineage>
</organism>
<gene>
    <name evidence="2" type="ORF">J41TS12_45170</name>
</gene>
<dbReference type="Proteomes" id="UP000681162">
    <property type="component" value="Unassembled WGS sequence"/>
</dbReference>
<sequence>MVDLLKKVSKLIGFAVLSVSLLAGFSGVNVPTVEAENEVTRTAEPQNELQISDFFNNSNHLSARDTSNQSVVITDRGTINAIAEAQSLADPDSIKEIQFDSVPFNSESFSSDINPLAVSSTYHIESVKDLGTGWIFTSNYTSHIFDGPANVSQTFSKEDSHAITGELGLKFPKVVELKFSVTLGEKRTESTTYSFTVPSNQTIELRIYTNYRKKSCEIWQLVGGLDYNEGTDYIHTGAGLYFQQIKR</sequence>
<dbReference type="AlphaFoldDB" id="A0A920CGT6"/>
<keyword evidence="1" id="KW-0732">Signal</keyword>
<accession>A0A920CGT6</accession>
<dbReference type="EMBL" id="BORR01000025">
    <property type="protein sequence ID" value="GIO39656.1"/>
    <property type="molecule type" value="Genomic_DNA"/>
</dbReference>